<dbReference type="KEGG" id="slw:BRW62_08915"/>
<feature type="transmembrane region" description="Helical" evidence="2">
    <location>
        <begin position="16"/>
        <end position="38"/>
    </location>
</feature>
<protein>
    <submittedName>
        <fullName evidence="3">Uncharacterized protein</fullName>
    </submittedName>
</protein>
<dbReference type="RefSeq" id="WP_099799178.1">
    <property type="nucleotide sequence ID" value="NZ_CP018092.1"/>
</dbReference>
<keyword evidence="2" id="KW-0812">Transmembrane</keyword>
<keyword evidence="2" id="KW-1133">Transmembrane helix</keyword>
<keyword evidence="2" id="KW-0472">Membrane</keyword>
<dbReference type="InterPro" id="IPR058149">
    <property type="entry name" value="Psb35"/>
</dbReference>
<feature type="region of interest" description="Disordered" evidence="1">
    <location>
        <begin position="57"/>
        <end position="76"/>
    </location>
</feature>
<dbReference type="AlphaFoldDB" id="A0A2D2Q2W8"/>
<name>A0A2D2Q2W8_PARLV</name>
<gene>
    <name evidence="3" type="ORF">BRW62_08915</name>
</gene>
<dbReference type="EMBL" id="CP018092">
    <property type="protein sequence ID" value="ATS18845.1"/>
    <property type="molecule type" value="Genomic_DNA"/>
</dbReference>
<reference evidence="3 4" key="1">
    <citation type="submission" date="2016-11" db="EMBL/GenBank/DDBJ databases">
        <title>Complete genome sequence of thermophilic cyanobacteria strain Synechococcus sp. PCC6715.</title>
        <authorList>
            <person name="Tang J."/>
            <person name="Daroch M."/>
            <person name="Liang Y."/>
            <person name="Jiang D."/>
            <person name="Shah M."/>
        </authorList>
    </citation>
    <scope>NUCLEOTIDE SEQUENCE [LARGE SCALE GENOMIC DNA]</scope>
    <source>
        <strain evidence="3 4">PCC 6715</strain>
    </source>
</reference>
<proteinExistence type="predicted"/>
<evidence type="ECO:0000256" key="1">
    <source>
        <dbReference type="SAM" id="MobiDB-lite"/>
    </source>
</evidence>
<dbReference type="Pfam" id="PF26623">
    <property type="entry name" value="Psb35"/>
    <property type="match status" value="1"/>
</dbReference>
<organism evidence="3 4">
    <name type="scientific">Parathermosynechococcus lividus PCC 6715</name>
    <dbReference type="NCBI Taxonomy" id="1917166"/>
    <lineage>
        <taxon>Bacteria</taxon>
        <taxon>Bacillati</taxon>
        <taxon>Cyanobacteriota</taxon>
        <taxon>Cyanophyceae</taxon>
        <taxon>Acaryochloridales</taxon>
        <taxon>Thermosynechococcaceae</taxon>
        <taxon>Parathermosynechococcus</taxon>
    </lineage>
</organism>
<dbReference type="Proteomes" id="UP000231057">
    <property type="component" value="Chromosome"/>
</dbReference>
<dbReference type="OrthoDB" id="488882at2"/>
<evidence type="ECO:0000256" key="2">
    <source>
        <dbReference type="SAM" id="Phobius"/>
    </source>
</evidence>
<keyword evidence="4" id="KW-1185">Reference proteome</keyword>
<evidence type="ECO:0000313" key="4">
    <source>
        <dbReference type="Proteomes" id="UP000231057"/>
    </source>
</evidence>
<evidence type="ECO:0000313" key="3">
    <source>
        <dbReference type="EMBL" id="ATS18845.1"/>
    </source>
</evidence>
<dbReference type="NCBIfam" id="NF047378">
    <property type="entry name" value="photo_II_Psb35"/>
    <property type="match status" value="1"/>
</dbReference>
<accession>A0A2D2Q2W8</accession>
<sequence length="76" mass="8132">MQLLATGFTVGAGNFVPFYGVLILGLIAAVSIGLVAWYNSKRPPGWENADRPRFIPKLDLDSDTPPAAAPEDETDS</sequence>
<reference evidence="4" key="2">
    <citation type="journal article" date="2022" name="Front. Microbiol.">
        <title>Comparative Genomic Analysis Revealed Distinct Molecular Components and Organization of CO2-Concentrating Mechanism in Thermophilic Cyanobacteria.</title>
        <authorList>
            <person name="Tang J."/>
            <person name="Zhou H."/>
            <person name="Yao D."/>
            <person name="Riaz S."/>
            <person name="You D."/>
            <person name="Klepacz-Smolka A."/>
            <person name="Daroch M."/>
        </authorList>
    </citation>
    <scope>NUCLEOTIDE SEQUENCE [LARGE SCALE GENOMIC DNA]</scope>
    <source>
        <strain evidence="4">PCC 6715</strain>
    </source>
</reference>